<proteinExistence type="predicted"/>
<organism evidence="1 2">
    <name type="scientific">Waterburya agarophytonicola KI4</name>
    <dbReference type="NCBI Taxonomy" id="2874699"/>
    <lineage>
        <taxon>Bacteria</taxon>
        <taxon>Bacillati</taxon>
        <taxon>Cyanobacteriota</taxon>
        <taxon>Cyanophyceae</taxon>
        <taxon>Pleurocapsales</taxon>
        <taxon>Hyellaceae</taxon>
        <taxon>Waterburya</taxon>
        <taxon>Waterburya agarophytonicola</taxon>
    </lineage>
</organism>
<gene>
    <name evidence="1" type="ORF">I4641_12350</name>
</gene>
<keyword evidence="2" id="KW-1185">Reference proteome</keyword>
<sequence length="50" mass="5626">MIDNVCLGLPRVVSDQSILKTVNLDLSHREGKQLRHSAQVLPEVFNNLNL</sequence>
<dbReference type="AlphaFoldDB" id="A0A964BS54"/>
<name>A0A964BS54_9CYAN</name>
<evidence type="ECO:0000313" key="1">
    <source>
        <dbReference type="EMBL" id="MCC0177771.1"/>
    </source>
</evidence>
<dbReference type="SUPFAM" id="SSF56327">
    <property type="entry name" value="LDH C-terminal domain-like"/>
    <property type="match status" value="1"/>
</dbReference>
<dbReference type="Gene3D" id="3.90.110.10">
    <property type="entry name" value="Lactate dehydrogenase/glycoside hydrolase, family 4, C-terminal"/>
    <property type="match status" value="1"/>
</dbReference>
<dbReference type="InterPro" id="IPR015955">
    <property type="entry name" value="Lactate_DH/Glyco_Ohase_4_C"/>
</dbReference>
<dbReference type="RefSeq" id="WP_229640836.1">
    <property type="nucleotide sequence ID" value="NZ_JADWDC010000028.1"/>
</dbReference>
<accession>A0A964BS54</accession>
<evidence type="ECO:0000313" key="2">
    <source>
        <dbReference type="Proteomes" id="UP000729733"/>
    </source>
</evidence>
<reference evidence="1" key="1">
    <citation type="journal article" date="2021" name="Antonie Van Leeuwenhoek">
        <title>Draft genome and description of Waterburya agarophytonicola gen. nov. sp. nov. (Pleurocapsales, Cyanobacteria): a seaweed symbiont.</title>
        <authorList>
            <person name="Bonthond G."/>
            <person name="Shalygin S."/>
            <person name="Bayer T."/>
            <person name="Weinberger F."/>
        </authorList>
    </citation>
    <scope>NUCLEOTIDE SEQUENCE</scope>
    <source>
        <strain evidence="1">KI4</strain>
    </source>
</reference>
<protein>
    <submittedName>
        <fullName evidence="1">Uncharacterized protein</fullName>
    </submittedName>
</protein>
<dbReference type="EMBL" id="JADWDC010000028">
    <property type="protein sequence ID" value="MCC0177771.1"/>
    <property type="molecule type" value="Genomic_DNA"/>
</dbReference>
<comment type="caution">
    <text evidence="1">The sequence shown here is derived from an EMBL/GenBank/DDBJ whole genome shotgun (WGS) entry which is preliminary data.</text>
</comment>
<dbReference type="Proteomes" id="UP000729733">
    <property type="component" value="Unassembled WGS sequence"/>
</dbReference>
<dbReference type="GO" id="GO:0016616">
    <property type="term" value="F:oxidoreductase activity, acting on the CH-OH group of donors, NAD or NADP as acceptor"/>
    <property type="evidence" value="ECO:0007669"/>
    <property type="project" value="InterPro"/>
</dbReference>